<proteinExistence type="inferred from homology"/>
<dbReference type="AlphaFoldDB" id="A0AAE3IAZ5"/>
<evidence type="ECO:0000259" key="4">
    <source>
        <dbReference type="SMART" id="SM00822"/>
    </source>
</evidence>
<dbReference type="SUPFAM" id="SSF51735">
    <property type="entry name" value="NAD(P)-binding Rossmann-fold domains"/>
    <property type="match status" value="1"/>
</dbReference>
<accession>A0AAE3IAZ5</accession>
<reference evidence="6" key="1">
    <citation type="submission" date="2023-02" db="EMBL/GenBank/DDBJ databases">
        <title>Enrichment on poylsaccharides allowed isolation of novel metabolic and taxonomic groups of Haloarchaea.</title>
        <authorList>
            <person name="Sorokin D.Y."/>
            <person name="Elcheninov A.G."/>
            <person name="Khizhniak T.V."/>
            <person name="Kolganova T.V."/>
            <person name="Kublanov I.V."/>
        </authorList>
    </citation>
    <scope>NUCLEOTIDE SEQUENCE</scope>
    <source>
        <strain evidence="5 7">HArc-curdl5-1</strain>
        <strain evidence="6">HArc-curdl7</strain>
    </source>
</reference>
<feature type="domain" description="Ketoreductase" evidence="4">
    <location>
        <begin position="3"/>
        <end position="181"/>
    </location>
</feature>
<dbReference type="Proteomes" id="UP001209746">
    <property type="component" value="Unassembled WGS sequence"/>
</dbReference>
<dbReference type="GO" id="GO:0016491">
    <property type="term" value="F:oxidoreductase activity"/>
    <property type="evidence" value="ECO:0007669"/>
    <property type="project" value="UniProtKB-KW"/>
</dbReference>
<dbReference type="Proteomes" id="UP001208186">
    <property type="component" value="Unassembled WGS sequence"/>
</dbReference>
<keyword evidence="7" id="KW-1185">Reference proteome</keyword>
<protein>
    <submittedName>
        <fullName evidence="6">SDR family oxidoreductase</fullName>
    </submittedName>
</protein>
<dbReference type="FunFam" id="3.40.50.720:FF:000084">
    <property type="entry name" value="Short-chain dehydrogenase reductase"/>
    <property type="match status" value="1"/>
</dbReference>
<organism evidence="6 8">
    <name type="scientific">Halapricum hydrolyticum</name>
    <dbReference type="NCBI Taxonomy" id="2979991"/>
    <lineage>
        <taxon>Archaea</taxon>
        <taxon>Methanobacteriati</taxon>
        <taxon>Methanobacteriota</taxon>
        <taxon>Stenosarchaea group</taxon>
        <taxon>Halobacteria</taxon>
        <taxon>Halobacteriales</taxon>
        <taxon>Haloarculaceae</taxon>
        <taxon>Halapricum</taxon>
    </lineage>
</organism>
<dbReference type="InterPro" id="IPR002347">
    <property type="entry name" value="SDR_fam"/>
</dbReference>
<evidence type="ECO:0000256" key="1">
    <source>
        <dbReference type="ARBA" id="ARBA00006484"/>
    </source>
</evidence>
<dbReference type="PRINTS" id="PR00081">
    <property type="entry name" value="GDHRDH"/>
</dbReference>
<dbReference type="PANTHER" id="PTHR44169:SF6">
    <property type="entry name" value="NADPH-DEPENDENT 1-ACYLDIHYDROXYACETONE PHOSPHATE REDUCTASE"/>
    <property type="match status" value="1"/>
</dbReference>
<evidence type="ECO:0000313" key="6">
    <source>
        <dbReference type="EMBL" id="MCU4727191.1"/>
    </source>
</evidence>
<dbReference type="EMBL" id="JAOPKD010000007">
    <property type="protein sequence ID" value="MCU4727191.1"/>
    <property type="molecule type" value="Genomic_DNA"/>
</dbReference>
<dbReference type="Gene3D" id="3.40.50.720">
    <property type="entry name" value="NAD(P)-binding Rossmann-like Domain"/>
    <property type="match status" value="1"/>
</dbReference>
<evidence type="ECO:0000256" key="3">
    <source>
        <dbReference type="RuleBase" id="RU000363"/>
    </source>
</evidence>
<gene>
    <name evidence="6" type="ORF">OB914_09435</name>
    <name evidence="5" type="ORF">OB916_08095</name>
</gene>
<dbReference type="InterPro" id="IPR036291">
    <property type="entry name" value="NAD(P)-bd_dom_sf"/>
</dbReference>
<comment type="similarity">
    <text evidence="1 3">Belongs to the short-chain dehydrogenases/reductases (SDR) family.</text>
</comment>
<evidence type="ECO:0000313" key="7">
    <source>
        <dbReference type="Proteomes" id="UP001208186"/>
    </source>
</evidence>
<evidence type="ECO:0000313" key="8">
    <source>
        <dbReference type="Proteomes" id="UP001209746"/>
    </source>
</evidence>
<evidence type="ECO:0000313" key="5">
    <source>
        <dbReference type="EMBL" id="MCU4718026.1"/>
    </source>
</evidence>
<keyword evidence="2" id="KW-0560">Oxidoreductase</keyword>
<dbReference type="EMBL" id="JAOPKC010000006">
    <property type="protein sequence ID" value="MCU4718026.1"/>
    <property type="molecule type" value="Genomic_DNA"/>
</dbReference>
<evidence type="ECO:0000256" key="2">
    <source>
        <dbReference type="ARBA" id="ARBA00023002"/>
    </source>
</evidence>
<sequence length="277" mass="30444">MAKTVLITGCSSGIGRATAEAFLDDEWTVYATARDEDDIAELAEAGCETAELDVTNAHEVDRVVDRVVDEQGRIDCLVNNAGTAQFGPLEDVPTDALDDQFDVNVYGPHRLIRAVLPHMRDRETGRIINVSSITGFLATPGEGAYSASKFALEGMSDALRNEVDQYGIEVVLVEPGPVATEFERRVEASRDRLERSGAYEAIYEIQDDRVAIEASDSFGMPPGAVATTIKDAATVTDPEPRYPVGRLAKTATLARYLPDRVRDRVWRLLRRVTSLRR</sequence>
<dbReference type="InterPro" id="IPR020904">
    <property type="entry name" value="Sc_DH/Rdtase_CS"/>
</dbReference>
<comment type="caution">
    <text evidence="6">The sequence shown here is derived from an EMBL/GenBank/DDBJ whole genome shotgun (WGS) entry which is preliminary data.</text>
</comment>
<dbReference type="Pfam" id="PF00106">
    <property type="entry name" value="adh_short"/>
    <property type="match status" value="1"/>
</dbReference>
<dbReference type="CDD" id="cd05374">
    <property type="entry name" value="17beta-HSD-like_SDR_c"/>
    <property type="match status" value="1"/>
</dbReference>
<dbReference type="PRINTS" id="PR00080">
    <property type="entry name" value="SDRFAMILY"/>
</dbReference>
<dbReference type="SMART" id="SM00822">
    <property type="entry name" value="PKS_KR"/>
    <property type="match status" value="1"/>
</dbReference>
<name>A0AAE3IAZ5_9EURY</name>
<dbReference type="PROSITE" id="PS00061">
    <property type="entry name" value="ADH_SHORT"/>
    <property type="match status" value="1"/>
</dbReference>
<dbReference type="RefSeq" id="WP_315908789.1">
    <property type="nucleotide sequence ID" value="NZ_JAOPKC010000006.1"/>
</dbReference>
<dbReference type="InterPro" id="IPR057326">
    <property type="entry name" value="KR_dom"/>
</dbReference>
<dbReference type="PANTHER" id="PTHR44169">
    <property type="entry name" value="NADPH-DEPENDENT 1-ACYLDIHYDROXYACETONE PHOSPHATE REDUCTASE"/>
    <property type="match status" value="1"/>
</dbReference>